<sequence>MSSYFTDHTQFLKVAPINYSATNKLGNLTILISAIITAADR</sequence>
<accession>C0E770</accession>
<dbReference type="EMBL" id="ACEB01000051">
    <property type="protein sequence ID" value="EEG25629.1"/>
    <property type="molecule type" value="Genomic_DNA"/>
</dbReference>
<dbReference type="HOGENOM" id="CLU_3268736_0_0_11"/>
<proteinExistence type="predicted"/>
<comment type="caution">
    <text evidence="1">The sequence shown here is derived from an EMBL/GenBank/DDBJ whole genome shotgun (WGS) entry which is preliminary data.</text>
</comment>
<evidence type="ECO:0000313" key="2">
    <source>
        <dbReference type="Proteomes" id="UP000006247"/>
    </source>
</evidence>
<dbReference type="AlphaFoldDB" id="C0E770"/>
<protein>
    <submittedName>
        <fullName evidence="1">Uncharacterized protein</fullName>
    </submittedName>
</protein>
<evidence type="ECO:0000313" key="1">
    <source>
        <dbReference type="EMBL" id="EEG25629.1"/>
    </source>
</evidence>
<gene>
    <name evidence="1" type="ORF">CORMATOL_02858</name>
</gene>
<name>C0E770_9CORY</name>
<reference evidence="1 2" key="1">
    <citation type="submission" date="2009-01" db="EMBL/GenBank/DDBJ databases">
        <authorList>
            <person name="Fulton L."/>
            <person name="Clifton S."/>
            <person name="Chinwalla A.T."/>
            <person name="Mitreva M."/>
            <person name="Sodergren E."/>
            <person name="Weinstock G."/>
            <person name="Clifton S."/>
            <person name="Dooling D.J."/>
            <person name="Fulton B."/>
            <person name="Minx P."/>
            <person name="Pepin K.H."/>
            <person name="Johnson M."/>
            <person name="Bhonagiri V."/>
            <person name="Nash W.E."/>
            <person name="Mardis E.R."/>
            <person name="Wilson R.K."/>
        </authorList>
    </citation>
    <scope>NUCLEOTIDE SEQUENCE [LARGE SCALE GENOMIC DNA]</scope>
    <source>
        <strain evidence="1 2">ATCC 33806</strain>
    </source>
</reference>
<dbReference type="Proteomes" id="UP000006247">
    <property type="component" value="Unassembled WGS sequence"/>
</dbReference>
<organism evidence="1 2">
    <name type="scientific">Corynebacterium matruchotii ATCC 33806</name>
    <dbReference type="NCBI Taxonomy" id="566549"/>
    <lineage>
        <taxon>Bacteria</taxon>
        <taxon>Bacillati</taxon>
        <taxon>Actinomycetota</taxon>
        <taxon>Actinomycetes</taxon>
        <taxon>Mycobacteriales</taxon>
        <taxon>Corynebacteriaceae</taxon>
        <taxon>Corynebacterium</taxon>
    </lineage>
</organism>